<accession>A0A811VB66</accession>
<sequence length="66" mass="7493">QKGMKHLYSKAPVEGSKRGSEAIKLQDTRNICSFMNAQVTRVVPNTITLSFIPLQQWQHNLNILIV</sequence>
<organism evidence="1 2">
    <name type="scientific">Ceratitis capitata</name>
    <name type="common">Mediterranean fruit fly</name>
    <name type="synonym">Tephritis capitata</name>
    <dbReference type="NCBI Taxonomy" id="7213"/>
    <lineage>
        <taxon>Eukaryota</taxon>
        <taxon>Metazoa</taxon>
        <taxon>Ecdysozoa</taxon>
        <taxon>Arthropoda</taxon>
        <taxon>Hexapoda</taxon>
        <taxon>Insecta</taxon>
        <taxon>Pterygota</taxon>
        <taxon>Neoptera</taxon>
        <taxon>Endopterygota</taxon>
        <taxon>Diptera</taxon>
        <taxon>Brachycera</taxon>
        <taxon>Muscomorpha</taxon>
        <taxon>Tephritoidea</taxon>
        <taxon>Tephritidae</taxon>
        <taxon>Ceratitis</taxon>
        <taxon>Ceratitis</taxon>
    </lineage>
</organism>
<evidence type="ECO:0000313" key="2">
    <source>
        <dbReference type="Proteomes" id="UP000606786"/>
    </source>
</evidence>
<dbReference type="EMBL" id="CAJHJT010000056">
    <property type="protein sequence ID" value="CAD7012221.1"/>
    <property type="molecule type" value="Genomic_DNA"/>
</dbReference>
<keyword evidence="2" id="KW-1185">Reference proteome</keyword>
<evidence type="ECO:0000313" key="1">
    <source>
        <dbReference type="EMBL" id="CAD7012221.1"/>
    </source>
</evidence>
<comment type="caution">
    <text evidence="1">The sequence shown here is derived from an EMBL/GenBank/DDBJ whole genome shotgun (WGS) entry which is preliminary data.</text>
</comment>
<protein>
    <submittedName>
        <fullName evidence="1">(Mediterranean fruit fly) hypothetical protein</fullName>
    </submittedName>
</protein>
<reference evidence="1" key="1">
    <citation type="submission" date="2020-11" db="EMBL/GenBank/DDBJ databases">
        <authorList>
            <person name="Whitehead M."/>
        </authorList>
    </citation>
    <scope>NUCLEOTIDE SEQUENCE</scope>
    <source>
        <strain evidence="1">EGII</strain>
    </source>
</reference>
<proteinExistence type="predicted"/>
<dbReference type="AlphaFoldDB" id="A0A811VB66"/>
<gene>
    <name evidence="1" type="ORF">CCAP1982_LOCUS20319</name>
</gene>
<name>A0A811VB66_CERCA</name>
<dbReference type="Proteomes" id="UP000606786">
    <property type="component" value="Unassembled WGS sequence"/>
</dbReference>
<feature type="non-terminal residue" evidence="1">
    <location>
        <position position="1"/>
    </location>
</feature>